<accession>A0A250VU25</accession>
<protein>
    <submittedName>
        <fullName evidence="1">Uncharacterized protein</fullName>
    </submittedName>
</protein>
<keyword evidence="2" id="KW-1185">Reference proteome</keyword>
<evidence type="ECO:0000313" key="1">
    <source>
        <dbReference type="EMBL" id="GAX57532.1"/>
    </source>
</evidence>
<dbReference type="AlphaFoldDB" id="A0A250VU25"/>
<gene>
    <name evidence="1" type="ORF">SO3561_09102</name>
</gene>
<dbReference type="RefSeq" id="WP_159064597.1">
    <property type="nucleotide sequence ID" value="NZ_BDQI01000037.1"/>
</dbReference>
<comment type="caution">
    <text evidence="1">The sequence shown here is derived from an EMBL/GenBank/DDBJ whole genome shotgun (WGS) entry which is preliminary data.</text>
</comment>
<dbReference type="EMBL" id="BDQI01000037">
    <property type="protein sequence ID" value="GAX57532.1"/>
    <property type="molecule type" value="Genomic_DNA"/>
</dbReference>
<dbReference type="Proteomes" id="UP000217446">
    <property type="component" value="Unassembled WGS sequence"/>
</dbReference>
<organism evidence="1 2">
    <name type="scientific">Streptomyces olivochromogenes</name>
    <dbReference type="NCBI Taxonomy" id="1963"/>
    <lineage>
        <taxon>Bacteria</taxon>
        <taxon>Bacillati</taxon>
        <taxon>Actinomycetota</taxon>
        <taxon>Actinomycetes</taxon>
        <taxon>Kitasatosporales</taxon>
        <taxon>Streptomycetaceae</taxon>
        <taxon>Streptomyces</taxon>
    </lineage>
</organism>
<name>A0A250VU25_STROL</name>
<evidence type="ECO:0000313" key="2">
    <source>
        <dbReference type="Proteomes" id="UP000217446"/>
    </source>
</evidence>
<proteinExistence type="predicted"/>
<sequence>MRAVHRDAALAGVDLFSQSPLAGGLRGLIRTVQESDDRLLSAAARACTKGNGALSILFLQRAPEDPEIPRTLMADVMWHQWVRVGGFAPVLGIGGEAAIALNVVQYLTIPGWAADLERYQQLMDALAGPALQRARRRPVEPPTSDVCGG</sequence>
<reference evidence="2" key="1">
    <citation type="submission" date="2017-05" db="EMBL/GenBank/DDBJ databases">
        <title>Streptomyces olivochromogenes NBRC 3561 whole genome shotgun sequence.</title>
        <authorList>
            <person name="Dohra H."/>
            <person name="Kodani S."/>
        </authorList>
    </citation>
    <scope>NUCLEOTIDE SEQUENCE [LARGE SCALE GENOMIC DNA]</scope>
    <source>
        <strain evidence="2">NBRC 3561</strain>
    </source>
</reference>